<evidence type="ECO:0000313" key="2">
    <source>
        <dbReference type="Proteomes" id="UP000652761"/>
    </source>
</evidence>
<dbReference type="EMBL" id="NMUH01011656">
    <property type="protein sequence ID" value="MQM21842.1"/>
    <property type="molecule type" value="Genomic_DNA"/>
</dbReference>
<dbReference type="AlphaFoldDB" id="A0A843XRT8"/>
<evidence type="ECO:0000313" key="1">
    <source>
        <dbReference type="EMBL" id="MQM21842.1"/>
    </source>
</evidence>
<protein>
    <submittedName>
        <fullName evidence="1">Uncharacterized protein</fullName>
    </submittedName>
</protein>
<comment type="caution">
    <text evidence="1">The sequence shown here is derived from an EMBL/GenBank/DDBJ whole genome shotgun (WGS) entry which is preliminary data.</text>
</comment>
<dbReference type="Proteomes" id="UP000652761">
    <property type="component" value="Unassembled WGS sequence"/>
</dbReference>
<proteinExistence type="predicted"/>
<reference evidence="1" key="1">
    <citation type="submission" date="2017-07" db="EMBL/GenBank/DDBJ databases">
        <title>Taro Niue Genome Assembly and Annotation.</title>
        <authorList>
            <person name="Atibalentja N."/>
            <person name="Keating K."/>
            <person name="Fields C.J."/>
        </authorList>
    </citation>
    <scope>NUCLEOTIDE SEQUENCE</scope>
    <source>
        <strain evidence="1">Niue_2</strain>
        <tissue evidence="1">Leaf</tissue>
    </source>
</reference>
<accession>A0A843XRT8</accession>
<sequence>MERIPRPPSIKGRWIEAQLTQWRLLLPSELFQKKAAQDFSMQLRILTGIVVEAAITVFWGGIKIEDLLQLLYLPLMNLQAIINVPERVLLPYSKGRPNCLELSLQNYRWIIVPCKRSIPNSSNQLLKRIMGGPQSLKNKSRRESVDLNKRKQQWSMVRRAPGKVPNLEVGIGVTTVKRTLRGLNVRAMI</sequence>
<keyword evidence="2" id="KW-1185">Reference proteome</keyword>
<gene>
    <name evidence="1" type="ORF">Taro_054886</name>
</gene>
<organism evidence="1 2">
    <name type="scientific">Colocasia esculenta</name>
    <name type="common">Wild taro</name>
    <name type="synonym">Arum esculentum</name>
    <dbReference type="NCBI Taxonomy" id="4460"/>
    <lineage>
        <taxon>Eukaryota</taxon>
        <taxon>Viridiplantae</taxon>
        <taxon>Streptophyta</taxon>
        <taxon>Embryophyta</taxon>
        <taxon>Tracheophyta</taxon>
        <taxon>Spermatophyta</taxon>
        <taxon>Magnoliopsida</taxon>
        <taxon>Liliopsida</taxon>
        <taxon>Araceae</taxon>
        <taxon>Aroideae</taxon>
        <taxon>Colocasieae</taxon>
        <taxon>Colocasia</taxon>
    </lineage>
</organism>
<name>A0A843XRT8_COLES</name>